<organism evidence="4 5">
    <name type="scientific">Pseudocalidococcus azoricus BACA0444</name>
    <dbReference type="NCBI Taxonomy" id="2918990"/>
    <lineage>
        <taxon>Bacteria</taxon>
        <taxon>Bacillati</taxon>
        <taxon>Cyanobacteriota</taxon>
        <taxon>Cyanophyceae</taxon>
        <taxon>Acaryochloridales</taxon>
        <taxon>Thermosynechococcaceae</taxon>
        <taxon>Pseudocalidococcus</taxon>
        <taxon>Pseudocalidococcus azoricus</taxon>
    </lineage>
</organism>
<keyword evidence="1" id="KW-0328">Glycosyltransferase</keyword>
<protein>
    <submittedName>
        <fullName evidence="4">WecB/TagA/CpsF family glycosyltransferase</fullName>
    </submittedName>
</protein>
<dbReference type="CDD" id="cd06533">
    <property type="entry name" value="Glyco_transf_WecG_TagA"/>
    <property type="match status" value="1"/>
</dbReference>
<dbReference type="Proteomes" id="UP001268256">
    <property type="component" value="Unassembled WGS sequence"/>
</dbReference>
<gene>
    <name evidence="4" type="ORF">RIF25_07710</name>
</gene>
<evidence type="ECO:0000313" key="5">
    <source>
        <dbReference type="Proteomes" id="UP001268256"/>
    </source>
</evidence>
<accession>A0AAE4JZD7</accession>
<dbReference type="PANTHER" id="PTHR34136">
    <property type="match status" value="1"/>
</dbReference>
<evidence type="ECO:0000256" key="3">
    <source>
        <dbReference type="SAM" id="Phobius"/>
    </source>
</evidence>
<dbReference type="GO" id="GO:0016758">
    <property type="term" value="F:hexosyltransferase activity"/>
    <property type="evidence" value="ECO:0007669"/>
    <property type="project" value="TreeGrafter"/>
</dbReference>
<dbReference type="PANTHER" id="PTHR34136:SF1">
    <property type="entry name" value="UDP-N-ACETYL-D-MANNOSAMINURONIC ACID TRANSFERASE"/>
    <property type="match status" value="1"/>
</dbReference>
<sequence length="252" mass="28356">MDSRYILGTRVDVTTYDQAWEMFGTWIAQEQWGYVVAANVHVVMSGVWQRAFQRVVNQAALVTADGMPLVWALKALGVKNPQRVYGPDLILAGCAWAEKNGNAIYLYGSDENGLSQLQARLLHQFPALIIAGSHAPPFQSRFPAHDLALIQDCERIAASGAKIVFVGLGCPKQEYWLADYAPLIPAIVLGVGAAFAFHSGQVKQAPRWMMGLGLEWLFRFSQEPRRLWQRYLLNNPMFVILLAWQLLRKNRQ</sequence>
<dbReference type="RefSeq" id="WP_322877964.1">
    <property type="nucleotide sequence ID" value="NZ_JAVMIP010000005.1"/>
</dbReference>
<proteinExistence type="predicted"/>
<dbReference type="EMBL" id="JAVMIP010000005">
    <property type="protein sequence ID" value="MDS3860697.1"/>
    <property type="molecule type" value="Genomic_DNA"/>
</dbReference>
<dbReference type="NCBIfam" id="TIGR00696">
    <property type="entry name" value="wecG_tagA_cpsF"/>
    <property type="match status" value="1"/>
</dbReference>
<keyword evidence="3" id="KW-0812">Transmembrane</keyword>
<dbReference type="InterPro" id="IPR004629">
    <property type="entry name" value="WecG_TagA_CpsF"/>
</dbReference>
<keyword evidence="5" id="KW-1185">Reference proteome</keyword>
<reference evidence="5" key="1">
    <citation type="submission" date="2023-07" db="EMBL/GenBank/DDBJ databases">
        <authorList>
            <person name="Luz R."/>
            <person name="Cordeiro R."/>
            <person name="Fonseca A."/>
            <person name="Goncalves V."/>
        </authorList>
    </citation>
    <scope>NUCLEOTIDE SEQUENCE [LARGE SCALE GENOMIC DNA]</scope>
    <source>
        <strain evidence="5">BACA0444</strain>
    </source>
</reference>
<keyword evidence="2" id="KW-0808">Transferase</keyword>
<dbReference type="Pfam" id="PF03808">
    <property type="entry name" value="Glyco_tran_WecG"/>
    <property type="match status" value="1"/>
</dbReference>
<keyword evidence="3" id="KW-1133">Transmembrane helix</keyword>
<keyword evidence="3" id="KW-0472">Membrane</keyword>
<dbReference type="AlphaFoldDB" id="A0AAE4JZD7"/>
<feature type="transmembrane region" description="Helical" evidence="3">
    <location>
        <begin position="180"/>
        <end position="200"/>
    </location>
</feature>
<evidence type="ECO:0000256" key="2">
    <source>
        <dbReference type="ARBA" id="ARBA00022679"/>
    </source>
</evidence>
<evidence type="ECO:0000256" key="1">
    <source>
        <dbReference type="ARBA" id="ARBA00022676"/>
    </source>
</evidence>
<evidence type="ECO:0000313" key="4">
    <source>
        <dbReference type="EMBL" id="MDS3860697.1"/>
    </source>
</evidence>
<comment type="caution">
    <text evidence="4">The sequence shown here is derived from an EMBL/GenBank/DDBJ whole genome shotgun (WGS) entry which is preliminary data.</text>
</comment>
<name>A0AAE4JZD7_9CYAN</name>